<dbReference type="RefSeq" id="WP_197169162.1">
    <property type="nucleotide sequence ID" value="NZ_SJPT01000003.1"/>
</dbReference>
<proteinExistence type="predicted"/>
<organism evidence="2 3">
    <name type="scientific">Novipirellula galeiformis</name>
    <dbReference type="NCBI Taxonomy" id="2528004"/>
    <lineage>
        <taxon>Bacteria</taxon>
        <taxon>Pseudomonadati</taxon>
        <taxon>Planctomycetota</taxon>
        <taxon>Planctomycetia</taxon>
        <taxon>Pirellulales</taxon>
        <taxon>Pirellulaceae</taxon>
        <taxon>Novipirellula</taxon>
    </lineage>
</organism>
<evidence type="ECO:0000259" key="1">
    <source>
        <dbReference type="Pfam" id="PF01494"/>
    </source>
</evidence>
<accession>A0A5C6CJ99</accession>
<keyword evidence="3" id="KW-1185">Reference proteome</keyword>
<name>A0A5C6CJ99_9BACT</name>
<dbReference type="PANTHER" id="PTHR42685:SF22">
    <property type="entry name" value="CONDITIONED MEDIUM FACTOR RECEPTOR 1"/>
    <property type="match status" value="1"/>
</dbReference>
<dbReference type="Gene3D" id="3.50.50.60">
    <property type="entry name" value="FAD/NAD(P)-binding domain"/>
    <property type="match status" value="1"/>
</dbReference>
<dbReference type="PANTHER" id="PTHR42685">
    <property type="entry name" value="GERANYLGERANYL DIPHOSPHATE REDUCTASE"/>
    <property type="match status" value="1"/>
</dbReference>
<dbReference type="Pfam" id="PF01494">
    <property type="entry name" value="FAD_binding_3"/>
    <property type="match status" value="1"/>
</dbReference>
<gene>
    <name evidence="2" type="ORF">Pla52o_23590</name>
</gene>
<evidence type="ECO:0000313" key="3">
    <source>
        <dbReference type="Proteomes" id="UP000316304"/>
    </source>
</evidence>
<reference evidence="2 3" key="1">
    <citation type="submission" date="2019-02" db="EMBL/GenBank/DDBJ databases">
        <title>Deep-cultivation of Planctomycetes and their phenomic and genomic characterization uncovers novel biology.</title>
        <authorList>
            <person name="Wiegand S."/>
            <person name="Jogler M."/>
            <person name="Boedeker C."/>
            <person name="Pinto D."/>
            <person name="Vollmers J."/>
            <person name="Rivas-Marin E."/>
            <person name="Kohn T."/>
            <person name="Peeters S.H."/>
            <person name="Heuer A."/>
            <person name="Rast P."/>
            <person name="Oberbeckmann S."/>
            <person name="Bunk B."/>
            <person name="Jeske O."/>
            <person name="Meyerdierks A."/>
            <person name="Storesund J.E."/>
            <person name="Kallscheuer N."/>
            <person name="Luecker S."/>
            <person name="Lage O.M."/>
            <person name="Pohl T."/>
            <person name="Merkel B.J."/>
            <person name="Hornburger P."/>
            <person name="Mueller R.-W."/>
            <person name="Bruemmer F."/>
            <person name="Labrenz M."/>
            <person name="Spormann A.M."/>
            <person name="Op Den Camp H."/>
            <person name="Overmann J."/>
            <person name="Amann R."/>
            <person name="Jetten M.S.M."/>
            <person name="Mascher T."/>
            <person name="Medema M.H."/>
            <person name="Devos D.P."/>
            <person name="Kaster A.-K."/>
            <person name="Ovreas L."/>
            <person name="Rohde M."/>
            <person name="Galperin M.Y."/>
            <person name="Jogler C."/>
        </authorList>
    </citation>
    <scope>NUCLEOTIDE SEQUENCE [LARGE SCALE GENOMIC DNA]</scope>
    <source>
        <strain evidence="2 3">Pla52o</strain>
    </source>
</reference>
<protein>
    <recommendedName>
        <fullName evidence="1">FAD-binding domain-containing protein</fullName>
    </recommendedName>
</protein>
<dbReference type="SUPFAM" id="SSF51905">
    <property type="entry name" value="FAD/NAD(P)-binding domain"/>
    <property type="match status" value="1"/>
</dbReference>
<dbReference type="GO" id="GO:0071949">
    <property type="term" value="F:FAD binding"/>
    <property type="evidence" value="ECO:0007669"/>
    <property type="project" value="InterPro"/>
</dbReference>
<evidence type="ECO:0000313" key="2">
    <source>
        <dbReference type="EMBL" id="TWU24432.1"/>
    </source>
</evidence>
<comment type="caution">
    <text evidence="2">The sequence shown here is derived from an EMBL/GenBank/DDBJ whole genome shotgun (WGS) entry which is preliminary data.</text>
</comment>
<feature type="domain" description="FAD-binding" evidence="1">
    <location>
        <begin position="13"/>
        <end position="309"/>
    </location>
</feature>
<dbReference type="EMBL" id="SJPT01000003">
    <property type="protein sequence ID" value="TWU24432.1"/>
    <property type="molecule type" value="Genomic_DNA"/>
</dbReference>
<dbReference type="InterPro" id="IPR050407">
    <property type="entry name" value="Geranylgeranyl_reductase"/>
</dbReference>
<dbReference type="PRINTS" id="PR00420">
    <property type="entry name" value="RNGMNOXGNASE"/>
</dbReference>
<sequence length="374" mass="39656">MTGSTVTSQRKDSRVLIIGGGVAGTACALRLRSLGMAVDLVEKATFPRPKVCGCCIGEAGLHAFSQLGLRDRVWERAAITNRWSASLGGRRIELAIPAGVAISREVLDPLMLESAIEAGAQVTTNCTARIESVDPRSVSVKLEHNATTVTANYECVVIASGLRTGGMKDLLPWTEMPRGPFGVSFMASSTDVEPGVIYMACNKDGYVGMVKLADGRVDVAAALNSGATSAAVGTPMTRVQSILASSQFAPVVLSDPSTLMTTPPLRRARQTGNGRLLAIGDAAGYVEPFTGEGMTWGMQGGIAAAELIATQKGHLQTVGDEWNQKLETLLRSRKRTCRFVTTALRSPTVCRIAANTLTWFPSLATPLLRSMNKT</sequence>
<dbReference type="InterPro" id="IPR002938">
    <property type="entry name" value="FAD-bd"/>
</dbReference>
<dbReference type="AlphaFoldDB" id="A0A5C6CJ99"/>
<dbReference type="InterPro" id="IPR036188">
    <property type="entry name" value="FAD/NAD-bd_sf"/>
</dbReference>
<dbReference type="Proteomes" id="UP000316304">
    <property type="component" value="Unassembled WGS sequence"/>
</dbReference>